<dbReference type="AlphaFoldDB" id="A0A6P2CM81"/>
<proteinExistence type="predicted"/>
<sequence>MKFRRRSSRAKTWLILVLLVVILIVGLIAGFKLNSLFNNQDAGIQTSQSTTATMVKNLEKVDEHVFLNVGIQDIETRQNNLKIPWTHIGVPLTEKKAIIILNYDAKLGIKNPVKIKYNDKNQVDITVPKFDVIGVELDKKNPYQLYDDSGNILSASTKNVDTGQLVSQALSSSKQKHYLKTYKDMIQDSAKDYYTTLFKSTGKETSVKVNFE</sequence>
<dbReference type="InterPro" id="IPR025324">
    <property type="entry name" value="DUF4230"/>
</dbReference>
<accession>A0A6P2CM81</accession>
<reference evidence="2 3" key="1">
    <citation type="submission" date="2019-01" db="EMBL/GenBank/DDBJ databases">
        <title>Leuconostoc litchii sp. nov., a novel lactic acid bacterium isolated from lychee.</title>
        <authorList>
            <person name="Wang L.-T."/>
        </authorList>
    </citation>
    <scope>NUCLEOTIDE SEQUENCE [LARGE SCALE GENOMIC DNA]</scope>
    <source>
        <strain evidence="2 3">MB7</strain>
    </source>
</reference>
<dbReference type="OrthoDB" id="2223087at2"/>
<dbReference type="Pfam" id="PF14014">
    <property type="entry name" value="DUF4230"/>
    <property type="match status" value="1"/>
</dbReference>
<evidence type="ECO:0000313" key="3">
    <source>
        <dbReference type="Proteomes" id="UP000442244"/>
    </source>
</evidence>
<keyword evidence="1" id="KW-0812">Transmembrane</keyword>
<keyword evidence="1" id="KW-0472">Membrane</keyword>
<organism evidence="2 3">
    <name type="scientific">Leuconostoc litchii</name>
    <dbReference type="NCBI Taxonomy" id="1981069"/>
    <lineage>
        <taxon>Bacteria</taxon>
        <taxon>Bacillati</taxon>
        <taxon>Bacillota</taxon>
        <taxon>Bacilli</taxon>
        <taxon>Lactobacillales</taxon>
        <taxon>Lactobacillaceae</taxon>
        <taxon>Leuconostoc</taxon>
    </lineage>
</organism>
<gene>
    <name evidence="2" type="ORF">ESZ47_02325</name>
</gene>
<dbReference type="RefSeq" id="WP_148604389.1">
    <property type="nucleotide sequence ID" value="NZ_BSUV01000001.1"/>
</dbReference>
<name>A0A6P2CM81_9LACO</name>
<comment type="caution">
    <text evidence="2">The sequence shown here is derived from an EMBL/GenBank/DDBJ whole genome shotgun (WGS) entry which is preliminary data.</text>
</comment>
<evidence type="ECO:0000313" key="2">
    <source>
        <dbReference type="EMBL" id="TYC46996.1"/>
    </source>
</evidence>
<keyword evidence="1" id="KW-1133">Transmembrane helix</keyword>
<evidence type="ECO:0000256" key="1">
    <source>
        <dbReference type="SAM" id="Phobius"/>
    </source>
</evidence>
<protein>
    <submittedName>
        <fullName evidence="2">DUF4230 domain-containing protein</fullName>
    </submittedName>
</protein>
<dbReference type="EMBL" id="SDGY01000001">
    <property type="protein sequence ID" value="TYC46996.1"/>
    <property type="molecule type" value="Genomic_DNA"/>
</dbReference>
<keyword evidence="3" id="KW-1185">Reference proteome</keyword>
<dbReference type="Proteomes" id="UP000442244">
    <property type="component" value="Unassembled WGS sequence"/>
</dbReference>
<feature type="transmembrane region" description="Helical" evidence="1">
    <location>
        <begin position="12"/>
        <end position="31"/>
    </location>
</feature>